<name>A0A6M3J4G0_9ZZZZ</name>
<dbReference type="AlphaFoldDB" id="A0A6M3J4G0"/>
<sequence length="119" mass="13519">MEARVEIQKDYIDHVVAAAMIEALGDKEAIIERVVMAAMEQKKDSYTKETMFMGDVKESIRKAAHDAFQEWLGENRDLVKKSLKKYLSTKEGLVDKLVKQVMTGLIDHVNVTVKLDGTY</sequence>
<organism evidence="1">
    <name type="scientific">viral metagenome</name>
    <dbReference type="NCBI Taxonomy" id="1070528"/>
    <lineage>
        <taxon>unclassified sequences</taxon>
        <taxon>metagenomes</taxon>
        <taxon>organismal metagenomes</taxon>
    </lineage>
</organism>
<gene>
    <name evidence="1" type="ORF">MM415B00536_0006</name>
</gene>
<dbReference type="EMBL" id="MT141513">
    <property type="protein sequence ID" value="QJA64105.1"/>
    <property type="molecule type" value="Genomic_DNA"/>
</dbReference>
<reference evidence="1" key="1">
    <citation type="submission" date="2020-03" db="EMBL/GenBank/DDBJ databases">
        <title>The deep terrestrial virosphere.</title>
        <authorList>
            <person name="Holmfeldt K."/>
            <person name="Nilsson E."/>
            <person name="Simone D."/>
            <person name="Lopez-Fernandez M."/>
            <person name="Wu X."/>
            <person name="de Brujin I."/>
            <person name="Lundin D."/>
            <person name="Andersson A."/>
            <person name="Bertilsson S."/>
            <person name="Dopson M."/>
        </authorList>
    </citation>
    <scope>NUCLEOTIDE SEQUENCE</scope>
    <source>
        <strain evidence="1">MM415B00536</strain>
    </source>
</reference>
<proteinExistence type="predicted"/>
<accession>A0A6M3J4G0</accession>
<protein>
    <submittedName>
        <fullName evidence="1">Uncharacterized protein</fullName>
    </submittedName>
</protein>
<evidence type="ECO:0000313" key="1">
    <source>
        <dbReference type="EMBL" id="QJA64105.1"/>
    </source>
</evidence>